<accession>A0A0H3C3Y9</accession>
<dbReference type="KEGG" id="bbz:BbuZS7_G08"/>
<dbReference type="SUPFAM" id="SSF52540">
    <property type="entry name" value="P-loop containing nucleoside triphosphate hydrolases"/>
    <property type="match status" value="1"/>
</dbReference>
<gene>
    <name evidence="2" type="ordered locus">BbuZS7_G08</name>
</gene>
<dbReference type="HOGENOM" id="CLU_037612_6_3_12"/>
<organism evidence="2 3">
    <name type="scientific">Borreliella burgdorferi (strain ZS7)</name>
    <name type="common">Borrelia burgdorferi</name>
    <dbReference type="NCBI Taxonomy" id="445985"/>
    <lineage>
        <taxon>Bacteria</taxon>
        <taxon>Pseudomonadati</taxon>
        <taxon>Spirochaetota</taxon>
        <taxon>Spirochaetia</taxon>
        <taxon>Spirochaetales</taxon>
        <taxon>Borreliaceae</taxon>
        <taxon>Borreliella</taxon>
    </lineage>
</organism>
<keyword evidence="2" id="KW-0614">Plasmid</keyword>
<sequence length="255" mass="29260">MDRKKLAKKPHIIAIASIKGGVGKSTSSIMFSTILSKTNKVLLVDLDPQNAVTSYFITQDHPRMELINIYNSYSLIKKHKTFKDVVISISKNLDFIPSYLELAKFSKEGNQFKELMLRNAVYNYLEDYDYVIIDTPPSLSSELDNALVIADKVIIPVPLERWAVENLPLLINQIKELENNFMGKEAKIIHIFASKVEIGRVTSTEIMSLLKEKYLNKFIGEVHKSEALKKIIDYAIGPKENENYYKEYLRILEKI</sequence>
<evidence type="ECO:0000313" key="2">
    <source>
        <dbReference type="EMBL" id="ACK75328.1"/>
    </source>
</evidence>
<name>A0A0H3C3Y9_BORBZ</name>
<dbReference type="AlphaFoldDB" id="A0A0H3C3Y9"/>
<feature type="domain" description="AAA" evidence="1">
    <location>
        <begin position="11"/>
        <end position="180"/>
    </location>
</feature>
<dbReference type="InterPro" id="IPR027417">
    <property type="entry name" value="P-loop_NTPase"/>
</dbReference>
<evidence type="ECO:0000259" key="1">
    <source>
        <dbReference type="Pfam" id="PF13614"/>
    </source>
</evidence>
<dbReference type="PANTHER" id="PTHR13696:SF98">
    <property type="entry name" value="PLASMID PARTITION PROTEIN A"/>
    <property type="match status" value="1"/>
</dbReference>
<dbReference type="Proteomes" id="UP000006901">
    <property type="component" value="Plasmid ZS7_lp28-2"/>
</dbReference>
<proteinExistence type="predicted"/>
<dbReference type="CDD" id="cd02042">
    <property type="entry name" value="ParAB_family"/>
    <property type="match status" value="1"/>
</dbReference>
<dbReference type="PANTHER" id="PTHR13696">
    <property type="entry name" value="P-LOOP CONTAINING NUCLEOSIDE TRIPHOSPHATE HYDROLASE"/>
    <property type="match status" value="1"/>
</dbReference>
<dbReference type="InterPro" id="IPR025669">
    <property type="entry name" value="AAA_dom"/>
</dbReference>
<evidence type="ECO:0000313" key="3">
    <source>
        <dbReference type="Proteomes" id="UP000006901"/>
    </source>
</evidence>
<dbReference type="InterPro" id="IPR050678">
    <property type="entry name" value="DNA_Partitioning_ATPase"/>
</dbReference>
<geneLocation type="plasmid" evidence="2 3">
    <name>ZS7_lp28-2</name>
</geneLocation>
<dbReference type="EMBL" id="CP001209">
    <property type="protein sequence ID" value="ACK75328.1"/>
    <property type="molecule type" value="Genomic_DNA"/>
</dbReference>
<dbReference type="RefSeq" id="WP_010890285.1">
    <property type="nucleotide sequence ID" value="NC_011779.1"/>
</dbReference>
<dbReference type="Pfam" id="PF13614">
    <property type="entry name" value="AAA_31"/>
    <property type="match status" value="1"/>
</dbReference>
<dbReference type="Gene3D" id="3.40.50.300">
    <property type="entry name" value="P-loop containing nucleotide triphosphate hydrolases"/>
    <property type="match status" value="1"/>
</dbReference>
<protein>
    <submittedName>
        <fullName evidence="2">Stage 0 sporulation protein J</fullName>
    </submittedName>
</protein>
<reference evidence="2 3" key="1">
    <citation type="journal article" date="2011" name="J. Bacteriol.">
        <title>Whole-genome sequences of thirteen isolates of Borrelia burgdorferi.</title>
        <authorList>
            <person name="Schutzer S.E."/>
            <person name="Fraser-Liggett C.M."/>
            <person name="Casjens S.R."/>
            <person name="Qiu W.G."/>
            <person name="Dunn J.J."/>
            <person name="Mongodin E.F."/>
            <person name="Luft B.J."/>
        </authorList>
    </citation>
    <scope>NUCLEOTIDE SEQUENCE [LARGE SCALE GENOMIC DNA]</scope>
    <source>
        <strain evidence="2 3">ZS7</strain>
        <plasmid evidence="2 3">ZS7_lp28-2</plasmid>
    </source>
</reference>